<keyword evidence="8 12" id="KW-0812">Transmembrane</keyword>
<keyword evidence="5" id="KW-0489">Methyltransferase</keyword>
<dbReference type="PANTHER" id="PTHR31040:SF1">
    <property type="entry name" value="NURIM"/>
    <property type="match status" value="1"/>
</dbReference>
<evidence type="ECO:0000256" key="11">
    <source>
        <dbReference type="ARBA" id="ARBA00048134"/>
    </source>
</evidence>
<organism evidence="13 14">
    <name type="scientific">Tardibacter chloracetimidivorans</name>
    <dbReference type="NCBI Taxonomy" id="1921510"/>
    <lineage>
        <taxon>Bacteria</taxon>
        <taxon>Pseudomonadati</taxon>
        <taxon>Pseudomonadota</taxon>
        <taxon>Alphaproteobacteria</taxon>
        <taxon>Sphingomonadales</taxon>
        <taxon>Sphingomonadaceae</taxon>
        <taxon>Tardibacter</taxon>
    </lineage>
</organism>
<comment type="catalytic activity">
    <reaction evidence="11">
        <text>methanethiol + S-adenosyl-L-methionine = dimethyl sulfide + S-adenosyl-L-homocysteine + H(+)</text>
        <dbReference type="Rhea" id="RHEA:50428"/>
        <dbReference type="ChEBI" id="CHEBI:15378"/>
        <dbReference type="ChEBI" id="CHEBI:16007"/>
        <dbReference type="ChEBI" id="CHEBI:17437"/>
        <dbReference type="ChEBI" id="CHEBI:57856"/>
        <dbReference type="ChEBI" id="CHEBI:59789"/>
        <dbReference type="EC" id="2.1.1.334"/>
    </reaction>
</comment>
<reference evidence="14" key="1">
    <citation type="submission" date="2016-11" db="EMBL/GenBank/DDBJ databases">
        <title>Complete Genome Sequence of alachlor-degrading Sphingomonas sp. strain JJ-A5.</title>
        <authorList>
            <person name="Lee H."/>
            <person name="Ka J.-O."/>
        </authorList>
    </citation>
    <scope>NUCLEOTIDE SEQUENCE [LARGE SCALE GENOMIC DNA]</scope>
    <source>
        <strain evidence="14">JJ-A5</strain>
    </source>
</reference>
<dbReference type="InterPro" id="IPR054700">
    <property type="entry name" value="MddA"/>
</dbReference>
<feature type="transmembrane region" description="Helical" evidence="12">
    <location>
        <begin position="47"/>
        <end position="67"/>
    </location>
</feature>
<dbReference type="GO" id="GO:0008168">
    <property type="term" value="F:methyltransferase activity"/>
    <property type="evidence" value="ECO:0007669"/>
    <property type="project" value="UniProtKB-KW"/>
</dbReference>
<evidence type="ECO:0000256" key="2">
    <source>
        <dbReference type="ARBA" id="ARBA00004141"/>
    </source>
</evidence>
<sequence>MARVLFVVFGGLAYLIFFATFLYLIAFVGDLPGVPRTVDHGPAGDRITAFIVDLGLIGLFGLQHTIMARQGFKRGWTAIVPKPVERSVYVLFASIALLILFAFWRPIPQPVWAVENPLAVSVIWGLFALGWLIVLSSTFLINHFELFGLKQVYQNLRGAAPSPPRFRQPFFYRLVRHPLYAGFIIAFWATPEMTLGHLLFSVGMTIYILIAIPYEERDLVGALGDDYASYRGRVGMLFPRLRRASPSTPPLEARDS</sequence>
<keyword evidence="6" id="KW-0808">Transferase</keyword>
<evidence type="ECO:0000256" key="7">
    <source>
        <dbReference type="ARBA" id="ARBA00022691"/>
    </source>
</evidence>
<dbReference type="GO" id="GO:0016020">
    <property type="term" value="C:membrane"/>
    <property type="evidence" value="ECO:0007669"/>
    <property type="project" value="UniProtKB-SubCell"/>
</dbReference>
<dbReference type="GO" id="GO:0032259">
    <property type="term" value="P:methylation"/>
    <property type="evidence" value="ECO:0007669"/>
    <property type="project" value="UniProtKB-KW"/>
</dbReference>
<dbReference type="InterPro" id="IPR033580">
    <property type="entry name" value="Nurim-like"/>
</dbReference>
<dbReference type="STRING" id="1921510.BSL82_06745"/>
<proteinExistence type="inferred from homology"/>
<dbReference type="EC" id="2.1.1.334" evidence="4"/>
<name>A0A1L3ZTT2_9SPHN</name>
<accession>A0A1L3ZTT2</accession>
<dbReference type="Proteomes" id="UP000182063">
    <property type="component" value="Chromosome"/>
</dbReference>
<dbReference type="NCBIfam" id="NF045656">
    <property type="entry name" value="MeththiolMtaseMddA"/>
    <property type="match status" value="1"/>
</dbReference>
<feature type="transmembrane region" description="Helical" evidence="12">
    <location>
        <begin position="119"/>
        <end position="141"/>
    </location>
</feature>
<protein>
    <recommendedName>
        <fullName evidence="4">methanethiol S-methyltransferase</fullName>
        <ecNumber evidence="4">2.1.1.334</ecNumber>
    </recommendedName>
</protein>
<evidence type="ECO:0000256" key="3">
    <source>
        <dbReference type="ARBA" id="ARBA00010631"/>
    </source>
</evidence>
<dbReference type="EMBL" id="CP018221">
    <property type="protein sequence ID" value="API59043.1"/>
    <property type="molecule type" value="Genomic_DNA"/>
</dbReference>
<feature type="transmembrane region" description="Helical" evidence="12">
    <location>
        <begin position="195"/>
        <end position="214"/>
    </location>
</feature>
<keyword evidence="14" id="KW-1185">Reference proteome</keyword>
<evidence type="ECO:0000256" key="10">
    <source>
        <dbReference type="ARBA" id="ARBA00023136"/>
    </source>
</evidence>
<comment type="function">
    <text evidence="1">Catalyzes the methylation of methanethiol (MeSH) to yield dimethylsulphide (DMS).</text>
</comment>
<keyword evidence="10 12" id="KW-0472">Membrane</keyword>
<evidence type="ECO:0000256" key="4">
    <source>
        <dbReference type="ARBA" id="ARBA00012149"/>
    </source>
</evidence>
<dbReference type="KEGG" id="sphj:BSL82_06745"/>
<keyword evidence="7" id="KW-0949">S-adenosyl-L-methionine</keyword>
<evidence type="ECO:0000313" key="14">
    <source>
        <dbReference type="Proteomes" id="UP000182063"/>
    </source>
</evidence>
<keyword evidence="9 12" id="KW-1133">Transmembrane helix</keyword>
<evidence type="ECO:0000256" key="12">
    <source>
        <dbReference type="SAM" id="Phobius"/>
    </source>
</evidence>
<dbReference type="Gene3D" id="1.20.120.1630">
    <property type="match status" value="1"/>
</dbReference>
<comment type="similarity">
    <text evidence="3">Belongs to the nurim family.</text>
</comment>
<evidence type="ECO:0000256" key="6">
    <source>
        <dbReference type="ARBA" id="ARBA00022679"/>
    </source>
</evidence>
<dbReference type="AlphaFoldDB" id="A0A1L3ZTT2"/>
<evidence type="ECO:0000256" key="9">
    <source>
        <dbReference type="ARBA" id="ARBA00022989"/>
    </source>
</evidence>
<comment type="subcellular location">
    <subcellularLocation>
        <location evidence="2">Membrane</location>
        <topology evidence="2">Multi-pass membrane protein</topology>
    </subcellularLocation>
</comment>
<evidence type="ECO:0000256" key="1">
    <source>
        <dbReference type="ARBA" id="ARBA00002096"/>
    </source>
</evidence>
<dbReference type="RefSeq" id="WP_072596595.1">
    <property type="nucleotide sequence ID" value="NZ_CP018221.1"/>
</dbReference>
<feature type="transmembrane region" description="Helical" evidence="12">
    <location>
        <begin position="88"/>
        <end position="107"/>
    </location>
</feature>
<dbReference type="PANTHER" id="PTHR31040">
    <property type="entry name" value="NURIM"/>
    <property type="match status" value="1"/>
</dbReference>
<dbReference type="OrthoDB" id="9789029at2"/>
<evidence type="ECO:0000256" key="8">
    <source>
        <dbReference type="ARBA" id="ARBA00022692"/>
    </source>
</evidence>
<feature type="transmembrane region" description="Helical" evidence="12">
    <location>
        <begin position="5"/>
        <end position="27"/>
    </location>
</feature>
<evidence type="ECO:0000256" key="5">
    <source>
        <dbReference type="ARBA" id="ARBA00022603"/>
    </source>
</evidence>
<evidence type="ECO:0000313" key="13">
    <source>
        <dbReference type="EMBL" id="API59043.1"/>
    </source>
</evidence>
<gene>
    <name evidence="13" type="ORF">BSL82_06745</name>
</gene>